<reference evidence="2 3" key="1">
    <citation type="submission" date="2019-01" db="EMBL/GenBank/DDBJ databases">
        <authorList>
            <person name="Deng T."/>
        </authorList>
    </citation>
    <scope>NUCLEOTIDE SEQUENCE [LARGE SCALE GENOMIC DNA]</scope>
    <source>
        <strain evidence="2 3">F8825</strain>
    </source>
</reference>
<dbReference type="SUPFAM" id="SSF160904">
    <property type="entry name" value="Jann2411-like"/>
    <property type="match status" value="1"/>
</dbReference>
<evidence type="ECO:0000259" key="1">
    <source>
        <dbReference type="Pfam" id="PF11706"/>
    </source>
</evidence>
<sequence>MTGEEPLIEQHQFRESDFIGDHPAIDFVNTVTGWDARPRDWIPNYAALVDWARISGIIAQADAAHLQELAKASPRAAATALTKAKELRLAMHGLLTARVEGTAPRANDLAVVERMWRSFNSHCELAIDPLTGIHIRAGDTGLDVISRTLADAFIRLGEDFTSPRLKRCAGANCGWFFFDRSKPGRRRWCDMATCGNAAKYARHQKHLE</sequence>
<feature type="domain" description="Zinc finger CGNR" evidence="1">
    <location>
        <begin position="164"/>
        <end position="205"/>
    </location>
</feature>
<dbReference type="InterPro" id="IPR021005">
    <property type="entry name" value="Znf_CGNR"/>
</dbReference>
<dbReference type="PANTHER" id="PTHR35525:SF3">
    <property type="entry name" value="BLL6575 PROTEIN"/>
    <property type="match status" value="1"/>
</dbReference>
<dbReference type="InterPro" id="IPR023286">
    <property type="entry name" value="ABATE_dom_sf"/>
</dbReference>
<evidence type="ECO:0000313" key="2">
    <source>
        <dbReference type="EMBL" id="RYC27848.1"/>
    </source>
</evidence>
<dbReference type="EMBL" id="SDVB01000037">
    <property type="protein sequence ID" value="RYC27848.1"/>
    <property type="molecule type" value="Genomic_DNA"/>
</dbReference>
<keyword evidence="3" id="KW-1185">Reference proteome</keyword>
<dbReference type="Gene3D" id="1.10.3300.10">
    <property type="entry name" value="Jann2411-like domain"/>
    <property type="match status" value="1"/>
</dbReference>
<protein>
    <submittedName>
        <fullName evidence="2">Zf-CGNR multi-domain protein</fullName>
    </submittedName>
</protein>
<gene>
    <name evidence="2" type="ORF">EUU22_00720</name>
</gene>
<dbReference type="Proteomes" id="UP000291088">
    <property type="component" value="Unassembled WGS sequence"/>
</dbReference>
<dbReference type="PANTHER" id="PTHR35525">
    <property type="entry name" value="BLL6575 PROTEIN"/>
    <property type="match status" value="1"/>
</dbReference>
<dbReference type="AlphaFoldDB" id="A0A4Q2U1R3"/>
<dbReference type="Pfam" id="PF07336">
    <property type="entry name" value="ABATE"/>
    <property type="match status" value="1"/>
</dbReference>
<evidence type="ECO:0000313" key="3">
    <source>
        <dbReference type="Proteomes" id="UP000291088"/>
    </source>
</evidence>
<dbReference type="OrthoDB" id="9808437at2"/>
<name>A0A4Q2U1R3_9HYPH</name>
<dbReference type="Pfam" id="PF11706">
    <property type="entry name" value="zf-CGNR"/>
    <property type="match status" value="1"/>
</dbReference>
<dbReference type="RefSeq" id="WP_129330206.1">
    <property type="nucleotide sequence ID" value="NZ_SDVB01000037.1"/>
</dbReference>
<accession>A0A4Q2U1R3</accession>
<comment type="caution">
    <text evidence="2">The sequence shown here is derived from an EMBL/GenBank/DDBJ whole genome shotgun (WGS) entry which is preliminary data.</text>
</comment>
<organism evidence="2 3">
    <name type="scientific">Ciceribacter ferrooxidans</name>
    <dbReference type="NCBI Taxonomy" id="2509717"/>
    <lineage>
        <taxon>Bacteria</taxon>
        <taxon>Pseudomonadati</taxon>
        <taxon>Pseudomonadota</taxon>
        <taxon>Alphaproteobacteria</taxon>
        <taxon>Hyphomicrobiales</taxon>
        <taxon>Rhizobiaceae</taxon>
        <taxon>Ciceribacter</taxon>
    </lineage>
</organism>
<proteinExistence type="predicted"/>
<dbReference type="InterPro" id="IPR010852">
    <property type="entry name" value="ABATE"/>
</dbReference>